<dbReference type="EMBL" id="FOMQ01000007">
    <property type="protein sequence ID" value="SFD84942.1"/>
    <property type="molecule type" value="Genomic_DNA"/>
</dbReference>
<feature type="transmembrane region" description="Helical" evidence="8">
    <location>
        <begin position="99"/>
        <end position="116"/>
    </location>
</feature>
<dbReference type="SUPFAM" id="SSF103481">
    <property type="entry name" value="Multidrug resistance efflux transporter EmrE"/>
    <property type="match status" value="2"/>
</dbReference>
<keyword evidence="3" id="KW-0813">Transport</keyword>
<evidence type="ECO:0000256" key="7">
    <source>
        <dbReference type="ARBA" id="ARBA00023136"/>
    </source>
</evidence>
<feature type="transmembrane region" description="Helical" evidence="8">
    <location>
        <begin position="239"/>
        <end position="257"/>
    </location>
</feature>
<reference evidence="11" key="1">
    <citation type="submission" date="2016-10" db="EMBL/GenBank/DDBJ databases">
        <authorList>
            <person name="Varghese N."/>
            <person name="Submissions S."/>
        </authorList>
    </citation>
    <scope>NUCLEOTIDE SEQUENCE [LARGE SCALE GENOMIC DNA]</scope>
    <source>
        <strain evidence="11">DSM 7481</strain>
    </source>
</reference>
<keyword evidence="5 8" id="KW-0812">Transmembrane</keyword>
<keyword evidence="11" id="KW-1185">Reference proteome</keyword>
<evidence type="ECO:0000256" key="4">
    <source>
        <dbReference type="ARBA" id="ARBA00022475"/>
    </source>
</evidence>
<feature type="transmembrane region" description="Helical" evidence="8">
    <location>
        <begin position="5"/>
        <end position="22"/>
    </location>
</feature>
<feature type="transmembrane region" description="Helical" evidence="8">
    <location>
        <begin position="34"/>
        <end position="55"/>
    </location>
</feature>
<feature type="transmembrane region" description="Helical" evidence="8">
    <location>
        <begin position="123"/>
        <end position="140"/>
    </location>
</feature>
<feature type="transmembrane region" description="Helical" evidence="8">
    <location>
        <begin position="174"/>
        <end position="194"/>
    </location>
</feature>
<comment type="similarity">
    <text evidence="2">Belongs to the EamA transporter family.</text>
</comment>
<dbReference type="NCBIfam" id="TIGR00688">
    <property type="entry name" value="rarD"/>
    <property type="match status" value="1"/>
</dbReference>
<evidence type="ECO:0000259" key="9">
    <source>
        <dbReference type="Pfam" id="PF00892"/>
    </source>
</evidence>
<dbReference type="Proteomes" id="UP000199517">
    <property type="component" value="Unassembled WGS sequence"/>
</dbReference>
<feature type="transmembrane region" description="Helical" evidence="8">
    <location>
        <begin position="206"/>
        <end position="227"/>
    </location>
</feature>
<accession>A0A1I1VPC0</accession>
<name>A0A1I1VPC0_9BURK</name>
<evidence type="ECO:0000256" key="3">
    <source>
        <dbReference type="ARBA" id="ARBA00022448"/>
    </source>
</evidence>
<dbReference type="PANTHER" id="PTHR22911:SF137">
    <property type="entry name" value="SOLUTE CARRIER FAMILY 35 MEMBER G2-RELATED"/>
    <property type="match status" value="1"/>
</dbReference>
<evidence type="ECO:0000313" key="11">
    <source>
        <dbReference type="Proteomes" id="UP000199517"/>
    </source>
</evidence>
<gene>
    <name evidence="10" type="ORF">SAMN04489710_10756</name>
</gene>
<keyword evidence="4" id="KW-1003">Cell membrane</keyword>
<evidence type="ECO:0000313" key="10">
    <source>
        <dbReference type="EMBL" id="SFD84942.1"/>
    </source>
</evidence>
<dbReference type="PANTHER" id="PTHR22911">
    <property type="entry name" value="ACYL-MALONYL CONDENSING ENZYME-RELATED"/>
    <property type="match status" value="1"/>
</dbReference>
<dbReference type="GO" id="GO:0005886">
    <property type="term" value="C:plasma membrane"/>
    <property type="evidence" value="ECO:0007669"/>
    <property type="project" value="UniProtKB-SubCell"/>
</dbReference>
<dbReference type="OrthoDB" id="369870at2"/>
<feature type="transmembrane region" description="Helical" evidence="8">
    <location>
        <begin position="146"/>
        <end position="162"/>
    </location>
</feature>
<protein>
    <submittedName>
        <fullName evidence="10">Chloramphenicol-sensitive protein RarD</fullName>
    </submittedName>
</protein>
<proteinExistence type="inferred from homology"/>
<sequence>MQTGILYATLAYVAWGVFPVYFHRVASVPALEVVMHRTLWSMVLLIVVLVARRQLGWVAGLRRQPRVVAAFLLSALLLSANWLIYVWAVQHQHVVDASLGYFILPLVNVAMGYVFLQERPRPGQWLALAVAAAGVVWLTVQAGRLPWIALVLAVTFGFYGLLRKTAILGAIEGLALETALLAPLAVGCLAWLTWAGQAAWPHADAATVGWLIAAGPITAVPLLLFAAGARRIPLATMGVLQYISPSLQFGLGVWLFGEVVQPARLAGFALIWGALVLYTLEGTWRLRRGASAAGKDREAL</sequence>
<evidence type="ECO:0000256" key="6">
    <source>
        <dbReference type="ARBA" id="ARBA00022989"/>
    </source>
</evidence>
<dbReference type="Pfam" id="PF00892">
    <property type="entry name" value="EamA"/>
    <property type="match status" value="1"/>
</dbReference>
<evidence type="ECO:0000256" key="8">
    <source>
        <dbReference type="SAM" id="Phobius"/>
    </source>
</evidence>
<dbReference type="AlphaFoldDB" id="A0A1I1VPC0"/>
<dbReference type="InterPro" id="IPR037185">
    <property type="entry name" value="EmrE-like"/>
</dbReference>
<feature type="transmembrane region" description="Helical" evidence="8">
    <location>
        <begin position="263"/>
        <end position="280"/>
    </location>
</feature>
<dbReference type="RefSeq" id="WP_092952641.1">
    <property type="nucleotide sequence ID" value="NZ_FOMQ01000007.1"/>
</dbReference>
<evidence type="ECO:0000256" key="1">
    <source>
        <dbReference type="ARBA" id="ARBA00004651"/>
    </source>
</evidence>
<feature type="transmembrane region" description="Helical" evidence="8">
    <location>
        <begin position="67"/>
        <end position="87"/>
    </location>
</feature>
<feature type="domain" description="EamA" evidence="9">
    <location>
        <begin position="3"/>
        <end position="139"/>
    </location>
</feature>
<evidence type="ECO:0000256" key="2">
    <source>
        <dbReference type="ARBA" id="ARBA00007362"/>
    </source>
</evidence>
<organism evidence="10 11">
    <name type="scientific">Paracidovorax konjaci</name>
    <dbReference type="NCBI Taxonomy" id="32040"/>
    <lineage>
        <taxon>Bacteria</taxon>
        <taxon>Pseudomonadati</taxon>
        <taxon>Pseudomonadota</taxon>
        <taxon>Betaproteobacteria</taxon>
        <taxon>Burkholderiales</taxon>
        <taxon>Comamonadaceae</taxon>
        <taxon>Paracidovorax</taxon>
    </lineage>
</organism>
<keyword evidence="7 8" id="KW-0472">Membrane</keyword>
<keyword evidence="6 8" id="KW-1133">Transmembrane helix</keyword>
<dbReference type="InterPro" id="IPR000620">
    <property type="entry name" value="EamA_dom"/>
</dbReference>
<comment type="subcellular location">
    <subcellularLocation>
        <location evidence="1">Cell membrane</location>
        <topology evidence="1">Multi-pass membrane protein</topology>
    </subcellularLocation>
</comment>
<dbReference type="InterPro" id="IPR004626">
    <property type="entry name" value="RarD"/>
</dbReference>
<evidence type="ECO:0000256" key="5">
    <source>
        <dbReference type="ARBA" id="ARBA00022692"/>
    </source>
</evidence>